<reference evidence="8 9" key="1">
    <citation type="submission" date="2024-05" db="EMBL/GenBank/DDBJ databases">
        <title>A draft genome resource for the thread blight pathogen Marasmius tenuissimus strain MS-2.</title>
        <authorList>
            <person name="Yulfo-Soto G.E."/>
            <person name="Baruah I.K."/>
            <person name="Amoako-Attah I."/>
            <person name="Bukari Y."/>
            <person name="Meinhardt L.W."/>
            <person name="Bailey B.A."/>
            <person name="Cohen S.P."/>
        </authorList>
    </citation>
    <scope>NUCLEOTIDE SEQUENCE [LARGE SCALE GENOMIC DNA]</scope>
    <source>
        <strain evidence="8 9">MS-2</strain>
    </source>
</reference>
<gene>
    <name evidence="8" type="ORF">AAF712_012488</name>
</gene>
<dbReference type="PROSITE" id="PS51515">
    <property type="entry name" value="BIN3_SAM"/>
    <property type="match status" value="1"/>
</dbReference>
<dbReference type="PANTHER" id="PTHR12315">
    <property type="entry name" value="BICOID-INTERACTING PROTEIN RELATED"/>
    <property type="match status" value="1"/>
</dbReference>
<dbReference type="Gene3D" id="3.40.50.150">
    <property type="entry name" value="Vaccinia Virus protein VP39"/>
    <property type="match status" value="1"/>
</dbReference>
<protein>
    <recommendedName>
        <fullName evidence="6">RNA methyltransferase</fullName>
        <ecNumber evidence="6">2.1.1.-</ecNumber>
    </recommendedName>
</protein>
<feature type="domain" description="Bin3-type SAM" evidence="7">
    <location>
        <begin position="24"/>
        <end position="221"/>
    </location>
</feature>
<evidence type="ECO:0000313" key="8">
    <source>
        <dbReference type="EMBL" id="KAL0060708.1"/>
    </source>
</evidence>
<dbReference type="InterPro" id="IPR024160">
    <property type="entry name" value="BIN3_SAM-bd_dom"/>
</dbReference>
<evidence type="ECO:0000313" key="9">
    <source>
        <dbReference type="Proteomes" id="UP001437256"/>
    </source>
</evidence>
<organism evidence="8 9">
    <name type="scientific">Marasmius tenuissimus</name>
    <dbReference type="NCBI Taxonomy" id="585030"/>
    <lineage>
        <taxon>Eukaryota</taxon>
        <taxon>Fungi</taxon>
        <taxon>Dikarya</taxon>
        <taxon>Basidiomycota</taxon>
        <taxon>Agaricomycotina</taxon>
        <taxon>Agaricomycetes</taxon>
        <taxon>Agaricomycetidae</taxon>
        <taxon>Agaricales</taxon>
        <taxon>Marasmiineae</taxon>
        <taxon>Marasmiaceae</taxon>
        <taxon>Marasmius</taxon>
    </lineage>
</organism>
<dbReference type="EC" id="2.1.1.-" evidence="6"/>
<accession>A0ABR2ZIZ0</accession>
<comment type="caution">
    <text evidence="8">The sequence shown here is derived from an EMBL/GenBank/DDBJ whole genome shotgun (WGS) entry which is preliminary data.</text>
</comment>
<evidence type="ECO:0000256" key="4">
    <source>
        <dbReference type="ARBA" id="ARBA00022691"/>
    </source>
</evidence>
<proteinExistence type="inferred from homology"/>
<evidence type="ECO:0000256" key="1">
    <source>
        <dbReference type="ARBA" id="ARBA00008361"/>
    </source>
</evidence>
<evidence type="ECO:0000256" key="6">
    <source>
        <dbReference type="RuleBase" id="RU367087"/>
    </source>
</evidence>
<name>A0ABR2ZIZ0_9AGAR</name>
<dbReference type="Pfam" id="PF06859">
    <property type="entry name" value="Bin3"/>
    <property type="match status" value="1"/>
</dbReference>
<keyword evidence="9" id="KW-1185">Reference proteome</keyword>
<keyword evidence="3 6" id="KW-0808">Transferase</keyword>
<evidence type="ECO:0000259" key="7">
    <source>
        <dbReference type="PROSITE" id="PS51515"/>
    </source>
</evidence>
<dbReference type="SUPFAM" id="SSF53335">
    <property type="entry name" value="S-adenosyl-L-methionine-dependent methyltransferases"/>
    <property type="match status" value="1"/>
</dbReference>
<evidence type="ECO:0000256" key="2">
    <source>
        <dbReference type="ARBA" id="ARBA00022603"/>
    </source>
</evidence>
<evidence type="ECO:0000256" key="5">
    <source>
        <dbReference type="PROSITE-ProRule" id="PRU00848"/>
    </source>
</evidence>
<dbReference type="InterPro" id="IPR010675">
    <property type="entry name" value="Bin3_C"/>
</dbReference>
<dbReference type="Proteomes" id="UP001437256">
    <property type="component" value="Unassembled WGS sequence"/>
</dbReference>
<keyword evidence="2 6" id="KW-0489">Methyltransferase</keyword>
<comment type="similarity">
    <text evidence="1 6">Belongs to the methyltransferase superfamily.</text>
</comment>
<evidence type="ECO:0000256" key="3">
    <source>
        <dbReference type="ARBA" id="ARBA00022679"/>
    </source>
</evidence>
<dbReference type="InterPro" id="IPR029063">
    <property type="entry name" value="SAM-dependent_MTases_sf"/>
</dbReference>
<dbReference type="PANTHER" id="PTHR12315:SF0">
    <property type="entry name" value="7SK SNRNA METHYLPHOSPHATE CAPPING ENZYME"/>
    <property type="match status" value="1"/>
</dbReference>
<dbReference type="InterPro" id="IPR039772">
    <property type="entry name" value="Bin3-like"/>
</dbReference>
<dbReference type="CDD" id="cd02440">
    <property type="entry name" value="AdoMet_MTases"/>
    <property type="match status" value="1"/>
</dbReference>
<sequence length="221" mass="24692">MTTQHIPVHGNYHGYYSKRPSVTDPRLAALPKDTFTGKRVLDVGCNEGWVTVEIGSFSFSSTNRARKSVNAMTTTTTFQTLNYFPASFEHTFGPLPVPPSRNRGKTVFPHNISFRAGDWVTELDAVPEDKEGYDVVVAFSISKWIHLNRGDPGLTSFFQRVHDVLKPGGVFILEPQPWESYRKARRILSSADVQRDVEVTIRPENFSDVLGKLGFGPPHAG</sequence>
<keyword evidence="4 5" id="KW-0949">S-adenosyl-L-methionine</keyword>
<dbReference type="EMBL" id="JBBXMP010000164">
    <property type="protein sequence ID" value="KAL0060708.1"/>
    <property type="molecule type" value="Genomic_DNA"/>
</dbReference>